<evidence type="ECO:0000313" key="3">
    <source>
        <dbReference type="Proteomes" id="UP000011135"/>
    </source>
</evidence>
<keyword evidence="3" id="KW-1185">Reference proteome</keyword>
<dbReference type="Pfam" id="PF13229">
    <property type="entry name" value="Beta_helix"/>
    <property type="match status" value="1"/>
</dbReference>
<sequence length="478" mass="51802">MKRVIHLFFLAPLVFACGSDDSVDVTRFELLPKESTLASCTDPLATNLSTGFIFDDNSCQYTPVKCSGCDHVIATDDHIIDNDKLKLPIGATIGIKPGKRGALTFRNFHGTAAKPYIIVNCDGKVDIAAEVPGIKLHASSHIRLTGTGSVDDYGIKISDAKPFGVVAELSTTDFEIDHLEITGTQGPGVSARTRPVCDGSSNRGTFTQRNTILHHNYIHDTGGEGFYIGGSHWHTSFPENNDCPSLTLLEPELEGVKIYNNIVENTGQDGIQVGGAIIGCEIYNNVVINYGLKNIEVHQAGIQINPGTTGDIYSNLIKGGTGSGIFLNGFDNRVFSNLIIDCNKNAILAGDREPPAGKSYKIVNNTMVNVNGYAIYMNSKLSVNNIFYNNLIINQVGDLNNKLGADIDIDIADNIEFEKLDEALLVSPDRYDFTPLDDSPLIDAGRNIDNIGISIDYLLNSRHRGAAVDVGAFEYQKN</sequence>
<feature type="domain" description="Right handed beta helix" evidence="1">
    <location>
        <begin position="256"/>
        <end position="394"/>
    </location>
</feature>
<dbReference type="PROSITE" id="PS51257">
    <property type="entry name" value="PROKAR_LIPOPROTEIN"/>
    <property type="match status" value="1"/>
</dbReference>
<dbReference type="Proteomes" id="UP000011135">
    <property type="component" value="Unassembled WGS sequence"/>
</dbReference>
<reference evidence="2 3" key="1">
    <citation type="submission" date="2012-12" db="EMBL/GenBank/DDBJ databases">
        <title>Genome assembly of Fulvivirga imtechensis AK7.</title>
        <authorList>
            <person name="Nupur N."/>
            <person name="Khatri I."/>
            <person name="Kumar R."/>
            <person name="Subramanian S."/>
            <person name="Pinnaka A."/>
        </authorList>
    </citation>
    <scope>NUCLEOTIDE SEQUENCE [LARGE SCALE GENOMIC DNA]</scope>
    <source>
        <strain evidence="2 3">AK7</strain>
    </source>
</reference>
<dbReference type="InterPro" id="IPR011050">
    <property type="entry name" value="Pectin_lyase_fold/virulence"/>
</dbReference>
<dbReference type="EMBL" id="AMZN01000015">
    <property type="protein sequence ID" value="ELR72730.1"/>
    <property type="molecule type" value="Genomic_DNA"/>
</dbReference>
<proteinExistence type="predicted"/>
<dbReference type="InterPro" id="IPR012334">
    <property type="entry name" value="Pectin_lyas_fold"/>
</dbReference>
<dbReference type="InterPro" id="IPR059226">
    <property type="entry name" value="Choice_anch_Q_dom"/>
</dbReference>
<dbReference type="SMART" id="SM00710">
    <property type="entry name" value="PbH1"/>
    <property type="match status" value="6"/>
</dbReference>
<dbReference type="SUPFAM" id="SSF51126">
    <property type="entry name" value="Pectin lyase-like"/>
    <property type="match status" value="1"/>
</dbReference>
<evidence type="ECO:0000313" key="2">
    <source>
        <dbReference type="EMBL" id="ELR72730.1"/>
    </source>
</evidence>
<accession>L8JVC1</accession>
<name>L8JVC1_9BACT</name>
<dbReference type="AlphaFoldDB" id="L8JVC1"/>
<organism evidence="2 3">
    <name type="scientific">Fulvivirga imtechensis AK7</name>
    <dbReference type="NCBI Taxonomy" id="1237149"/>
    <lineage>
        <taxon>Bacteria</taxon>
        <taxon>Pseudomonadati</taxon>
        <taxon>Bacteroidota</taxon>
        <taxon>Cytophagia</taxon>
        <taxon>Cytophagales</taxon>
        <taxon>Fulvivirgaceae</taxon>
        <taxon>Fulvivirga</taxon>
    </lineage>
</organism>
<dbReference type="NCBIfam" id="NF041518">
    <property type="entry name" value="choice_anch_Q"/>
    <property type="match status" value="1"/>
</dbReference>
<dbReference type="STRING" id="1237149.C900_01109"/>
<protein>
    <recommendedName>
        <fullName evidence="1">Right handed beta helix domain-containing protein</fullName>
    </recommendedName>
</protein>
<evidence type="ECO:0000259" key="1">
    <source>
        <dbReference type="Pfam" id="PF13229"/>
    </source>
</evidence>
<dbReference type="InterPro" id="IPR006626">
    <property type="entry name" value="PbH1"/>
</dbReference>
<dbReference type="Gene3D" id="2.160.20.10">
    <property type="entry name" value="Single-stranded right-handed beta-helix, Pectin lyase-like"/>
    <property type="match status" value="1"/>
</dbReference>
<dbReference type="InterPro" id="IPR039448">
    <property type="entry name" value="Beta_helix"/>
</dbReference>
<dbReference type="OrthoDB" id="9805017at2"/>
<dbReference type="RefSeq" id="WP_009578781.1">
    <property type="nucleotide sequence ID" value="NZ_AMZN01000015.1"/>
</dbReference>
<comment type="caution">
    <text evidence="2">The sequence shown here is derived from an EMBL/GenBank/DDBJ whole genome shotgun (WGS) entry which is preliminary data.</text>
</comment>
<gene>
    <name evidence="2" type="ORF">C900_01109</name>
</gene>
<dbReference type="eggNOG" id="COG4099">
    <property type="taxonomic scope" value="Bacteria"/>
</dbReference>